<organism evidence="3 4">
    <name type="scientific">Agromyces marinus</name>
    <dbReference type="NCBI Taxonomy" id="1389020"/>
    <lineage>
        <taxon>Bacteria</taxon>
        <taxon>Bacillati</taxon>
        <taxon>Actinomycetota</taxon>
        <taxon>Actinomycetes</taxon>
        <taxon>Micrococcales</taxon>
        <taxon>Microbacteriaceae</taxon>
        <taxon>Agromyces</taxon>
    </lineage>
</organism>
<evidence type="ECO:0000313" key="4">
    <source>
        <dbReference type="Proteomes" id="UP001321477"/>
    </source>
</evidence>
<keyword evidence="4" id="KW-1185">Reference proteome</keyword>
<name>A0ABN6YIU8_9MICO</name>
<evidence type="ECO:0000313" key="3">
    <source>
        <dbReference type="EMBL" id="BDZ55832.1"/>
    </source>
</evidence>
<dbReference type="RefSeq" id="WP_234659472.1">
    <property type="nucleotide sequence ID" value="NZ_AP027734.1"/>
</dbReference>
<feature type="region of interest" description="Disordered" evidence="1">
    <location>
        <begin position="1"/>
        <end position="27"/>
    </location>
</feature>
<dbReference type="EMBL" id="AP027734">
    <property type="protein sequence ID" value="BDZ55832.1"/>
    <property type="molecule type" value="Genomic_DNA"/>
</dbReference>
<accession>A0ABN6YIU8</accession>
<feature type="transmembrane region" description="Helical" evidence="2">
    <location>
        <begin position="38"/>
        <end position="59"/>
    </location>
</feature>
<keyword evidence="2" id="KW-0472">Membrane</keyword>
<gene>
    <name evidence="3" type="ORF">GCM10025870_29050</name>
</gene>
<dbReference type="Proteomes" id="UP001321477">
    <property type="component" value="Chromosome"/>
</dbReference>
<evidence type="ECO:0000256" key="1">
    <source>
        <dbReference type="SAM" id="MobiDB-lite"/>
    </source>
</evidence>
<reference evidence="4" key="1">
    <citation type="journal article" date="2019" name="Int. J. Syst. Evol. Microbiol.">
        <title>The Global Catalogue of Microorganisms (GCM) 10K type strain sequencing project: providing services to taxonomists for standard genome sequencing and annotation.</title>
        <authorList>
            <consortium name="The Broad Institute Genomics Platform"/>
            <consortium name="The Broad Institute Genome Sequencing Center for Infectious Disease"/>
            <person name="Wu L."/>
            <person name="Ma J."/>
        </authorList>
    </citation>
    <scope>NUCLEOTIDE SEQUENCE [LARGE SCALE GENOMIC DNA]</scope>
    <source>
        <strain evidence="4">NBRC 109019</strain>
    </source>
</reference>
<proteinExistence type="predicted"/>
<sequence>MTGEPPRGDPWPEELGGHDDGTDHGPVVGHRRRRVIRIAVMLALGAMLLPVVLSAVGVARGAAARACTVYVADLTVLDDSRVEFDAFARGGPGWLCIAVSPSGTSTVIGNLGLMPAAPKPAVPGRET</sequence>
<keyword evidence="2" id="KW-0812">Transmembrane</keyword>
<evidence type="ECO:0000256" key="2">
    <source>
        <dbReference type="SAM" id="Phobius"/>
    </source>
</evidence>
<protein>
    <submittedName>
        <fullName evidence="3">Uncharacterized protein</fullName>
    </submittedName>
</protein>
<keyword evidence="2" id="KW-1133">Transmembrane helix</keyword>